<dbReference type="RefSeq" id="WP_255919079.1">
    <property type="nucleotide sequence ID" value="NZ_JANFNG010000003.1"/>
</dbReference>
<evidence type="ECO:0000256" key="1">
    <source>
        <dbReference type="SAM" id="Phobius"/>
    </source>
</evidence>
<accession>A0ABT1PR98</accession>
<dbReference type="InterPro" id="IPR046095">
    <property type="entry name" value="DUF6113"/>
</dbReference>
<reference evidence="2" key="1">
    <citation type="submission" date="2022-06" db="EMBL/GenBank/DDBJ databases">
        <title>Draft genome sequence of Streptomyces sp. RB6PN25 isolated from peat swamp forest in Thailand.</title>
        <authorList>
            <person name="Duangmal K."/>
            <person name="Klaysubun C."/>
        </authorList>
    </citation>
    <scope>NUCLEOTIDE SEQUENCE</scope>
    <source>
        <strain evidence="2">RB6PN25</strain>
    </source>
</reference>
<gene>
    <name evidence="2" type="ORF">NGB36_06180</name>
</gene>
<proteinExistence type="predicted"/>
<keyword evidence="1" id="KW-0812">Transmembrane</keyword>
<sequence length="130" mass="13510">MSRNRPFISSIGYVGLAVLGCLVAVAGALVQDGWFPGGLILALVGTAALFYGGRTLMESRLGAVVPLVAWFLTVMYLSVSRPEGDFLFAAEIGPYIFLLGGMAAGVICATVQRHSPSGPPPSVRGARLGQ</sequence>
<evidence type="ECO:0000313" key="2">
    <source>
        <dbReference type="EMBL" id="MCQ4080192.1"/>
    </source>
</evidence>
<feature type="transmembrane region" description="Helical" evidence="1">
    <location>
        <begin position="7"/>
        <end position="28"/>
    </location>
</feature>
<comment type="caution">
    <text evidence="2">The sequence shown here is derived from an EMBL/GenBank/DDBJ whole genome shotgun (WGS) entry which is preliminary data.</text>
</comment>
<feature type="transmembrane region" description="Helical" evidence="1">
    <location>
        <begin position="34"/>
        <end position="51"/>
    </location>
</feature>
<keyword evidence="1" id="KW-0472">Membrane</keyword>
<protein>
    <submittedName>
        <fullName evidence="2">DUF6113 family protein</fullName>
    </submittedName>
</protein>
<dbReference type="EMBL" id="JANFNG010000003">
    <property type="protein sequence ID" value="MCQ4080192.1"/>
    <property type="molecule type" value="Genomic_DNA"/>
</dbReference>
<evidence type="ECO:0000313" key="3">
    <source>
        <dbReference type="Proteomes" id="UP001057702"/>
    </source>
</evidence>
<keyword evidence="1" id="KW-1133">Transmembrane helix</keyword>
<dbReference type="Pfam" id="PF19608">
    <property type="entry name" value="DUF6113"/>
    <property type="match status" value="1"/>
</dbReference>
<feature type="transmembrane region" description="Helical" evidence="1">
    <location>
        <begin position="63"/>
        <end position="80"/>
    </location>
</feature>
<organism evidence="2 3">
    <name type="scientific">Streptomyces humicola</name>
    <dbReference type="NCBI Taxonomy" id="2953240"/>
    <lineage>
        <taxon>Bacteria</taxon>
        <taxon>Bacillati</taxon>
        <taxon>Actinomycetota</taxon>
        <taxon>Actinomycetes</taxon>
        <taxon>Kitasatosporales</taxon>
        <taxon>Streptomycetaceae</taxon>
        <taxon>Streptomyces</taxon>
    </lineage>
</organism>
<keyword evidence="3" id="KW-1185">Reference proteome</keyword>
<dbReference type="Proteomes" id="UP001057702">
    <property type="component" value="Unassembled WGS sequence"/>
</dbReference>
<dbReference type="PROSITE" id="PS51257">
    <property type="entry name" value="PROKAR_LIPOPROTEIN"/>
    <property type="match status" value="1"/>
</dbReference>
<name>A0ABT1PR98_9ACTN</name>
<feature type="transmembrane region" description="Helical" evidence="1">
    <location>
        <begin position="92"/>
        <end position="111"/>
    </location>
</feature>